<feature type="region of interest" description="Disordered" evidence="1">
    <location>
        <begin position="67"/>
        <end position="164"/>
    </location>
</feature>
<protein>
    <submittedName>
        <fullName evidence="2">Uncharacterized protein</fullName>
    </submittedName>
</protein>
<evidence type="ECO:0000313" key="2">
    <source>
        <dbReference type="EMBL" id="RKU45517.1"/>
    </source>
</evidence>
<dbReference type="OrthoDB" id="206201at2759"/>
<dbReference type="AlphaFoldDB" id="A0A420YCI5"/>
<feature type="region of interest" description="Disordered" evidence="1">
    <location>
        <begin position="301"/>
        <end position="322"/>
    </location>
</feature>
<evidence type="ECO:0000313" key="3">
    <source>
        <dbReference type="Proteomes" id="UP000275385"/>
    </source>
</evidence>
<comment type="caution">
    <text evidence="2">The sequence shown here is derived from an EMBL/GenBank/DDBJ whole genome shotgun (WGS) entry which is preliminary data.</text>
</comment>
<feature type="compositionally biased region" description="Polar residues" evidence="1">
    <location>
        <begin position="71"/>
        <end position="81"/>
    </location>
</feature>
<organism evidence="2 3">
    <name type="scientific">Coniochaeta pulveracea</name>
    <dbReference type="NCBI Taxonomy" id="177199"/>
    <lineage>
        <taxon>Eukaryota</taxon>
        <taxon>Fungi</taxon>
        <taxon>Dikarya</taxon>
        <taxon>Ascomycota</taxon>
        <taxon>Pezizomycotina</taxon>
        <taxon>Sordariomycetes</taxon>
        <taxon>Sordariomycetidae</taxon>
        <taxon>Coniochaetales</taxon>
        <taxon>Coniochaetaceae</taxon>
        <taxon>Coniochaeta</taxon>
    </lineage>
</organism>
<accession>A0A420YCI5</accession>
<feature type="compositionally biased region" description="Pro residues" evidence="1">
    <location>
        <begin position="141"/>
        <end position="158"/>
    </location>
</feature>
<evidence type="ECO:0000256" key="1">
    <source>
        <dbReference type="SAM" id="MobiDB-lite"/>
    </source>
</evidence>
<sequence>MRKEDTPVTYRPMNGDRINPSVSSVDWKAWLSANVAKLQPSPSPTRDSEIVYAVPGVSNTFGQGHVRETAQIGSGQDTPPTHASAHRRTLPGPPLTPTPTGSDIIKSPPFGMRSSILKRTPPSEGLAQAACPQKRVISPLEPLPFPDFGPAPPVPPRSPLRTSSYTASLNNAKSMSHLRETNAPDTKPLQESPSLAHARSVNQLAYAANANLGSPQTPTIRSRGLKLQKKRSGFLYTPSVANSSPGLTAAVEKQFGPASRLPSKLGEGKENIMTPAAKLFTPEAEVRSARSKMVDVFLSSRRKRMASSSNGTATHDESAAFV</sequence>
<dbReference type="STRING" id="177199.A0A420YCI5"/>
<keyword evidence="3" id="KW-1185">Reference proteome</keyword>
<dbReference type="Proteomes" id="UP000275385">
    <property type="component" value="Unassembled WGS sequence"/>
</dbReference>
<gene>
    <name evidence="2" type="ORF">DL546_002792</name>
</gene>
<dbReference type="EMBL" id="QVQW01000020">
    <property type="protein sequence ID" value="RKU45517.1"/>
    <property type="molecule type" value="Genomic_DNA"/>
</dbReference>
<reference evidence="2 3" key="1">
    <citation type="submission" date="2018-08" db="EMBL/GenBank/DDBJ databases">
        <title>Draft genome of the lignicolous fungus Coniochaeta pulveracea.</title>
        <authorList>
            <person name="Borstlap C.J."/>
            <person name="De Witt R.N."/>
            <person name="Botha A."/>
            <person name="Volschenk H."/>
        </authorList>
    </citation>
    <scope>NUCLEOTIDE SEQUENCE [LARGE SCALE GENOMIC DNA]</scope>
    <source>
        <strain evidence="2 3">CAB683</strain>
    </source>
</reference>
<proteinExistence type="predicted"/>
<name>A0A420YCI5_9PEZI</name>